<evidence type="ECO:0000256" key="3">
    <source>
        <dbReference type="ARBA" id="ARBA00022475"/>
    </source>
</evidence>
<dbReference type="STRING" id="48467.SAMN02745166_00769"/>
<reference evidence="10" key="1">
    <citation type="submission" date="2017-02" db="EMBL/GenBank/DDBJ databases">
        <authorList>
            <person name="Varghese N."/>
            <person name="Submissions S."/>
        </authorList>
    </citation>
    <scope>NUCLEOTIDE SEQUENCE [LARGE SCALE GENOMIC DNA]</scope>
    <source>
        <strain evidence="10">ATCC 700200</strain>
    </source>
</reference>
<dbReference type="GO" id="GO:0005886">
    <property type="term" value="C:plasma membrane"/>
    <property type="evidence" value="ECO:0007669"/>
    <property type="project" value="UniProtKB-SubCell"/>
</dbReference>
<dbReference type="OrthoDB" id="9805682at2"/>
<dbReference type="InterPro" id="IPR003004">
    <property type="entry name" value="GspF/PilC"/>
</dbReference>
<comment type="similarity">
    <text evidence="2">Belongs to the GSP F family.</text>
</comment>
<dbReference type="InterPro" id="IPR018076">
    <property type="entry name" value="T2SS_GspF_dom"/>
</dbReference>
<evidence type="ECO:0000313" key="10">
    <source>
        <dbReference type="Proteomes" id="UP000190774"/>
    </source>
</evidence>
<comment type="subcellular location">
    <subcellularLocation>
        <location evidence="1">Cell membrane</location>
        <topology evidence="1">Multi-pass membrane protein</topology>
    </subcellularLocation>
</comment>
<dbReference type="Pfam" id="PF00482">
    <property type="entry name" value="T2SSF"/>
    <property type="match status" value="2"/>
</dbReference>
<dbReference type="RefSeq" id="WP_078811973.1">
    <property type="nucleotide sequence ID" value="NZ_FUYE01000002.1"/>
</dbReference>
<keyword evidence="4 7" id="KW-0812">Transmembrane</keyword>
<evidence type="ECO:0000256" key="2">
    <source>
        <dbReference type="ARBA" id="ARBA00005745"/>
    </source>
</evidence>
<feature type="domain" description="Type II secretion system protein GspF" evidence="8">
    <location>
        <begin position="320"/>
        <end position="440"/>
    </location>
</feature>
<dbReference type="PRINTS" id="PR00812">
    <property type="entry name" value="BCTERIALGSPF"/>
</dbReference>
<gene>
    <name evidence="9" type="ORF">SAMN02745166_00769</name>
</gene>
<organism evidence="9 10">
    <name type="scientific">Prosthecobacter debontii</name>
    <dbReference type="NCBI Taxonomy" id="48467"/>
    <lineage>
        <taxon>Bacteria</taxon>
        <taxon>Pseudomonadati</taxon>
        <taxon>Verrucomicrobiota</taxon>
        <taxon>Verrucomicrobiia</taxon>
        <taxon>Verrucomicrobiales</taxon>
        <taxon>Verrucomicrobiaceae</taxon>
        <taxon>Prosthecobacter</taxon>
    </lineage>
</organism>
<keyword evidence="5 7" id="KW-1133">Transmembrane helix</keyword>
<dbReference type="PANTHER" id="PTHR30012">
    <property type="entry name" value="GENERAL SECRETION PATHWAY PROTEIN"/>
    <property type="match status" value="1"/>
</dbReference>
<feature type="transmembrane region" description="Helical" evidence="7">
    <location>
        <begin position="217"/>
        <end position="239"/>
    </location>
</feature>
<dbReference type="Gene3D" id="1.20.81.30">
    <property type="entry name" value="Type II secretion system (T2SS), domain F"/>
    <property type="match status" value="2"/>
</dbReference>
<evidence type="ECO:0000256" key="7">
    <source>
        <dbReference type="SAM" id="Phobius"/>
    </source>
</evidence>
<evidence type="ECO:0000313" key="9">
    <source>
        <dbReference type="EMBL" id="SKA81511.1"/>
    </source>
</evidence>
<dbReference type="EMBL" id="FUYE01000002">
    <property type="protein sequence ID" value="SKA81511.1"/>
    <property type="molecule type" value="Genomic_DNA"/>
</dbReference>
<evidence type="ECO:0000256" key="1">
    <source>
        <dbReference type="ARBA" id="ARBA00004651"/>
    </source>
</evidence>
<evidence type="ECO:0000259" key="8">
    <source>
        <dbReference type="Pfam" id="PF00482"/>
    </source>
</evidence>
<protein>
    <submittedName>
        <fullName evidence="9">General secretion pathway protein F</fullName>
    </submittedName>
</protein>
<evidence type="ECO:0000256" key="4">
    <source>
        <dbReference type="ARBA" id="ARBA00022692"/>
    </source>
</evidence>
<evidence type="ECO:0000256" key="6">
    <source>
        <dbReference type="ARBA" id="ARBA00023136"/>
    </source>
</evidence>
<dbReference type="PANTHER" id="PTHR30012:SF0">
    <property type="entry name" value="TYPE II SECRETION SYSTEM PROTEIN F-RELATED"/>
    <property type="match status" value="1"/>
</dbReference>
<feature type="transmembrane region" description="Helical" evidence="7">
    <location>
        <begin position="270"/>
        <end position="288"/>
    </location>
</feature>
<dbReference type="AlphaFoldDB" id="A0A1T4WY25"/>
<name>A0A1T4WY25_9BACT</name>
<sequence length="454" mass="49065">MICWNLAAQGDILVAKNLTQSDNVFATNAGCACLTSSMPNFAYQATDAAGRDVSGTIEAPDRASATRQLNGKGLQPFKISEAAGKGVIKSSSQKKTSAQTVDEDAPIKLSNGQIQLFTEELAELLEAGMRLEAALKLMEGKGTTGTHSRIARRLGNMIREGHPFSSALRRASPSFGELYCSVAAAGEAGGSLAEAMRRQALYLASVREMRSQVAVALIYPGFLFVSAIGVTVLFTTFLIPRLSMMMSRMKGGVPKGIQIVMAISDFTRNYWWLILAVIALMALSFGVWMRSKTGRPVWDKTRLRVPLIGNVLLTSFHTQFLETLASLSGGGLPLLKGLELASRVSTNLYVQKQLEHVIASVRDGASLSRGLEKTELFPLKLLEMVRIGEHTGDLSGTLRRTADRCGRELSKSLEKVMALLQPVIILVMAALVGVMAYMMISVIFQTVSALKSRG</sequence>
<feature type="domain" description="Type II secretion system protein GspF" evidence="8">
    <location>
        <begin position="117"/>
        <end position="240"/>
    </location>
</feature>
<dbReference type="InterPro" id="IPR042094">
    <property type="entry name" value="T2SS_GspF_sf"/>
</dbReference>
<evidence type="ECO:0000256" key="5">
    <source>
        <dbReference type="ARBA" id="ARBA00022989"/>
    </source>
</evidence>
<keyword evidence="10" id="KW-1185">Reference proteome</keyword>
<keyword evidence="6 7" id="KW-0472">Membrane</keyword>
<feature type="transmembrane region" description="Helical" evidence="7">
    <location>
        <begin position="416"/>
        <end position="444"/>
    </location>
</feature>
<accession>A0A1T4WY25</accession>
<dbReference type="Proteomes" id="UP000190774">
    <property type="component" value="Unassembled WGS sequence"/>
</dbReference>
<keyword evidence="3" id="KW-1003">Cell membrane</keyword>
<proteinExistence type="inferred from homology"/>